<name>A0A127K6I1_9RHOO</name>
<feature type="compositionally biased region" description="Basic and acidic residues" evidence="5">
    <location>
        <begin position="1"/>
        <end position="17"/>
    </location>
</feature>
<dbReference type="Proteomes" id="UP000036902">
    <property type="component" value="Chromosome"/>
</dbReference>
<evidence type="ECO:0000256" key="5">
    <source>
        <dbReference type="SAM" id="MobiDB-lite"/>
    </source>
</evidence>
<feature type="region of interest" description="Disordered" evidence="5">
    <location>
        <begin position="1"/>
        <end position="24"/>
    </location>
</feature>
<evidence type="ECO:0000313" key="6">
    <source>
        <dbReference type="EMBL" id="AMO37565.1"/>
    </source>
</evidence>
<dbReference type="InterPro" id="IPR007343">
    <property type="entry name" value="Uncharacterised_pept_Zn_put"/>
</dbReference>
<proteinExistence type="predicted"/>
<comment type="subcellular location">
    <subcellularLocation>
        <location evidence="1">Membrane</location>
        <topology evidence="1">Single-pass membrane protein</topology>
    </subcellularLocation>
</comment>
<keyword evidence="2" id="KW-0812">Transmembrane</keyword>
<keyword evidence="4" id="KW-0472">Membrane</keyword>
<protein>
    <recommendedName>
        <fullName evidence="8">Metalloprotease</fullName>
    </recommendedName>
</protein>
<dbReference type="EMBL" id="CP014646">
    <property type="protein sequence ID" value="AMO37565.1"/>
    <property type="molecule type" value="Genomic_DNA"/>
</dbReference>
<keyword evidence="3" id="KW-1133">Transmembrane helix</keyword>
<evidence type="ECO:0000256" key="4">
    <source>
        <dbReference type="ARBA" id="ARBA00023136"/>
    </source>
</evidence>
<evidence type="ECO:0000256" key="1">
    <source>
        <dbReference type="ARBA" id="ARBA00004167"/>
    </source>
</evidence>
<dbReference type="KEGG" id="thu:AC731_011810"/>
<organism evidence="6 7">
    <name type="scientific">Thauera humireducens</name>
    <dbReference type="NCBI Taxonomy" id="1134435"/>
    <lineage>
        <taxon>Bacteria</taxon>
        <taxon>Pseudomonadati</taxon>
        <taxon>Pseudomonadota</taxon>
        <taxon>Betaproteobacteria</taxon>
        <taxon>Rhodocyclales</taxon>
        <taxon>Zoogloeaceae</taxon>
        <taxon>Thauera</taxon>
    </lineage>
</organism>
<evidence type="ECO:0000256" key="2">
    <source>
        <dbReference type="ARBA" id="ARBA00022692"/>
    </source>
</evidence>
<evidence type="ECO:0008006" key="8">
    <source>
        <dbReference type="Google" id="ProtNLM"/>
    </source>
</evidence>
<dbReference type="STRING" id="1134435.AC731_011810"/>
<dbReference type="AlphaFoldDB" id="A0A127K6I1"/>
<dbReference type="PANTHER" id="PTHR30168:SF0">
    <property type="entry name" value="INNER MEMBRANE PROTEIN"/>
    <property type="match status" value="1"/>
</dbReference>
<reference evidence="7" key="1">
    <citation type="submission" date="2016-03" db="EMBL/GenBank/DDBJ databases">
        <authorList>
            <person name="Ma C."/>
            <person name="Zhou S."/>
            <person name="Yang G."/>
        </authorList>
    </citation>
    <scope>NUCLEOTIDE SEQUENCE [LARGE SCALE GENOMIC DNA]</scope>
    <source>
        <strain evidence="7">SgZ-1</strain>
    </source>
</reference>
<dbReference type="PANTHER" id="PTHR30168">
    <property type="entry name" value="PUTATIVE MEMBRANE PROTEIN YPFJ"/>
    <property type="match status" value="1"/>
</dbReference>
<sequence length="288" mass="31435">MDFRNGRESRNVEDRRGQGGPHLGGRGKIGIGTLVLVLVAMYFGIDPSVVLDTATMVQPPAIESSQPGVPRSAAEDELARFTSMVLADTEDTWGPIFQSGGRQYQEPKLVLYTGATRSACGVGQAQMGPFYCPVDGKVYLDLSFFDDLHRRFGAPGDFAQAYVIAHEVGHHVQNLLGISDKVQQARQRLSEREANQLSVRLELQADCLAGVWAYHADRTRQVLEQGDVDEALRAATAIGDDRIQKQAQGYAVPDSFTHGSAAQRVRWFRVGLAQGDLRACDTFSVAAL</sequence>
<dbReference type="RefSeq" id="WP_048706272.1">
    <property type="nucleotide sequence ID" value="NZ_CP014646.1"/>
</dbReference>
<evidence type="ECO:0000313" key="7">
    <source>
        <dbReference type="Proteomes" id="UP000036902"/>
    </source>
</evidence>
<dbReference type="GO" id="GO:0016020">
    <property type="term" value="C:membrane"/>
    <property type="evidence" value="ECO:0007669"/>
    <property type="project" value="UniProtKB-SubCell"/>
</dbReference>
<gene>
    <name evidence="6" type="ORF">AC731_011810</name>
</gene>
<accession>A0A127K6I1</accession>
<dbReference type="Pfam" id="PF04228">
    <property type="entry name" value="Zn_peptidase"/>
    <property type="match status" value="1"/>
</dbReference>
<evidence type="ECO:0000256" key="3">
    <source>
        <dbReference type="ARBA" id="ARBA00022989"/>
    </source>
</evidence>
<keyword evidence="7" id="KW-1185">Reference proteome</keyword>